<dbReference type="EMBL" id="FOBB01000002">
    <property type="protein sequence ID" value="SEL81569.1"/>
    <property type="molecule type" value="Genomic_DNA"/>
</dbReference>
<dbReference type="Pfam" id="PF02321">
    <property type="entry name" value="OEP"/>
    <property type="match status" value="2"/>
</dbReference>
<evidence type="ECO:0000256" key="1">
    <source>
        <dbReference type="ARBA" id="ARBA00007613"/>
    </source>
</evidence>
<comment type="similarity">
    <text evidence="1">Belongs to the outer membrane factor (OMF) (TC 1.B.17) family.</text>
</comment>
<accession>A0A1H7TAM2</accession>
<evidence type="ECO:0000313" key="3">
    <source>
        <dbReference type="EMBL" id="SEL81569.1"/>
    </source>
</evidence>
<dbReference type="InterPro" id="IPR003423">
    <property type="entry name" value="OMP_efflux"/>
</dbReference>
<dbReference type="Gene3D" id="1.20.1600.10">
    <property type="entry name" value="Outer membrane efflux proteins (OEP)"/>
    <property type="match status" value="1"/>
</dbReference>
<dbReference type="Proteomes" id="UP000198984">
    <property type="component" value="Unassembled WGS sequence"/>
</dbReference>
<dbReference type="PANTHER" id="PTHR30203:SF23">
    <property type="entry name" value="OUTER MEMBRANE EFFLUX PROTEIN"/>
    <property type="match status" value="1"/>
</dbReference>
<gene>
    <name evidence="3" type="ORF">SAMN04488505_1021180</name>
</gene>
<name>A0A1H7TAM2_9BACT</name>
<dbReference type="STRING" id="573321.SAMN04488505_1021180"/>
<keyword evidence="2" id="KW-0732">Signal</keyword>
<organism evidence="3 4">
    <name type="scientific">Chitinophaga rupis</name>
    <dbReference type="NCBI Taxonomy" id="573321"/>
    <lineage>
        <taxon>Bacteria</taxon>
        <taxon>Pseudomonadati</taxon>
        <taxon>Bacteroidota</taxon>
        <taxon>Chitinophagia</taxon>
        <taxon>Chitinophagales</taxon>
        <taxon>Chitinophagaceae</taxon>
        <taxon>Chitinophaga</taxon>
    </lineage>
</organism>
<evidence type="ECO:0000256" key="2">
    <source>
        <dbReference type="SAM" id="SignalP"/>
    </source>
</evidence>
<dbReference type="AlphaFoldDB" id="A0A1H7TAM2"/>
<dbReference type="SUPFAM" id="SSF56954">
    <property type="entry name" value="Outer membrane efflux proteins (OEP)"/>
    <property type="match status" value="1"/>
</dbReference>
<dbReference type="InterPro" id="IPR010131">
    <property type="entry name" value="MdtP/NodT-like"/>
</dbReference>
<evidence type="ECO:0000313" key="4">
    <source>
        <dbReference type="Proteomes" id="UP000198984"/>
    </source>
</evidence>
<keyword evidence="4" id="KW-1185">Reference proteome</keyword>
<protein>
    <submittedName>
        <fullName evidence="3">Outer membrane protein, cobalt-zinc-cadmium efflux system</fullName>
    </submittedName>
</protein>
<dbReference type="RefSeq" id="WP_089911735.1">
    <property type="nucleotide sequence ID" value="NZ_FOBB01000002.1"/>
</dbReference>
<dbReference type="PANTHER" id="PTHR30203">
    <property type="entry name" value="OUTER MEMBRANE CATION EFFLUX PROTEIN"/>
    <property type="match status" value="1"/>
</dbReference>
<dbReference type="GO" id="GO:0015562">
    <property type="term" value="F:efflux transmembrane transporter activity"/>
    <property type="evidence" value="ECO:0007669"/>
    <property type="project" value="InterPro"/>
</dbReference>
<feature type="chain" id="PRO_5011474248" evidence="2">
    <location>
        <begin position="22"/>
        <end position="423"/>
    </location>
</feature>
<proteinExistence type="inferred from homology"/>
<feature type="signal peptide" evidence="2">
    <location>
        <begin position="1"/>
        <end position="21"/>
    </location>
</feature>
<sequence>MQKKLGIITIALFIIALKSSAQSIQPITLQEAEDTFLNRNYQLLAQRYRVDADKAQIQQARLWSNPSFSATWGFGTTNKIQPFYGGNGGETAYSVDQLITLAGKRNKQVQLASLNAATTQAEFFELMRTLRLQLRGNYYQLYFLQETEKILQEQLSNLQKIVDAYTEADQKGSVAHADVIRLRALQVGLTNDYTDLKQQELSSQLNLQQLLGNNEQYAPQVDTDGLAYYNLQGYTLPALIDTAMLNRPDLRVAQQQLQQAQVNYSLQKALAVPDLHVGATYDKNGSYAPNFVGLTLGIDLPFWNRNQGNIRSASNQVKVQEQTLAQGNNIISTEVQQAVQKINLMDKQYQMLDFKRFGLEYNKLISEVAQNFRKGNISLLQFIDYFNSYSDNVKNTNKLILDRITAYEELNYATGTELFNKTK</sequence>
<dbReference type="OrthoDB" id="9791261at2"/>
<reference evidence="3 4" key="1">
    <citation type="submission" date="2016-10" db="EMBL/GenBank/DDBJ databases">
        <authorList>
            <person name="de Groot N.N."/>
        </authorList>
    </citation>
    <scope>NUCLEOTIDE SEQUENCE [LARGE SCALE GENOMIC DNA]</scope>
    <source>
        <strain evidence="3 4">DSM 21039</strain>
    </source>
</reference>